<evidence type="ECO:0000259" key="2">
    <source>
        <dbReference type="PROSITE" id="PS50157"/>
    </source>
</evidence>
<accession>A0A6A4XAC5</accession>
<dbReference type="PROSITE" id="PS50157">
    <property type="entry name" value="ZINC_FINGER_C2H2_2"/>
    <property type="match status" value="2"/>
</dbReference>
<keyword evidence="1" id="KW-0863">Zinc-finger</keyword>
<gene>
    <name evidence="3" type="primary">ZBTB39</name>
    <name evidence="3" type="ORF">FJT64_001700</name>
</gene>
<dbReference type="EMBL" id="VIIS01000126">
    <property type="protein sequence ID" value="KAF0312954.1"/>
    <property type="molecule type" value="Genomic_DNA"/>
</dbReference>
<proteinExistence type="predicted"/>
<dbReference type="AlphaFoldDB" id="A0A6A4XAC5"/>
<dbReference type="InterPro" id="IPR013087">
    <property type="entry name" value="Znf_C2H2_type"/>
</dbReference>
<dbReference type="OrthoDB" id="19132at2759"/>
<keyword evidence="4" id="KW-1185">Reference proteome</keyword>
<dbReference type="SMART" id="SM00355">
    <property type="entry name" value="ZnF_C2H2"/>
    <property type="match status" value="4"/>
</dbReference>
<dbReference type="PROSITE" id="PS00028">
    <property type="entry name" value="ZINC_FINGER_C2H2_1"/>
    <property type="match status" value="2"/>
</dbReference>
<dbReference type="Proteomes" id="UP000440578">
    <property type="component" value="Unassembled WGS sequence"/>
</dbReference>
<protein>
    <submittedName>
        <fullName evidence="3">Zinc finger and BTB domain-containing protein 39</fullName>
    </submittedName>
</protein>
<name>A0A6A4XAC5_AMPAM</name>
<organism evidence="3 4">
    <name type="scientific">Amphibalanus amphitrite</name>
    <name type="common">Striped barnacle</name>
    <name type="synonym">Balanus amphitrite</name>
    <dbReference type="NCBI Taxonomy" id="1232801"/>
    <lineage>
        <taxon>Eukaryota</taxon>
        <taxon>Metazoa</taxon>
        <taxon>Ecdysozoa</taxon>
        <taxon>Arthropoda</taxon>
        <taxon>Crustacea</taxon>
        <taxon>Multicrustacea</taxon>
        <taxon>Cirripedia</taxon>
        <taxon>Thoracica</taxon>
        <taxon>Thoracicalcarea</taxon>
        <taxon>Balanomorpha</taxon>
        <taxon>Balanoidea</taxon>
        <taxon>Balanidae</taxon>
        <taxon>Amphibalaninae</taxon>
        <taxon>Amphibalanus</taxon>
    </lineage>
</organism>
<evidence type="ECO:0000313" key="3">
    <source>
        <dbReference type="EMBL" id="KAF0312954.1"/>
    </source>
</evidence>
<evidence type="ECO:0000256" key="1">
    <source>
        <dbReference type="PROSITE-ProRule" id="PRU00042"/>
    </source>
</evidence>
<feature type="domain" description="C2H2-type" evidence="2">
    <location>
        <begin position="129"/>
        <end position="157"/>
    </location>
</feature>
<dbReference type="Gene3D" id="3.30.160.60">
    <property type="entry name" value="Classic Zinc Finger"/>
    <property type="match status" value="1"/>
</dbReference>
<comment type="caution">
    <text evidence="3">The sequence shown here is derived from an EMBL/GenBank/DDBJ whole genome shotgun (WGS) entry which is preliminary data.</text>
</comment>
<dbReference type="SUPFAM" id="SSF57667">
    <property type="entry name" value="beta-beta-alpha zinc fingers"/>
    <property type="match status" value="1"/>
</dbReference>
<sequence>MVSTRWDGAHGDGRVVSSLMVMLPAAGDARCDLCEREFVSTAARRQHVASARCFVCGQVACGRGLQGHLLAQHRLIFPAKWCPAYVWRSRRPLYRPCGVTGPFTCPLCGGVYRHVDSFRCHLHVHAGKTQCHLCQRVFSRRTRLNAHLSSEHGLESAYSPRVSKEP</sequence>
<reference evidence="3 4" key="1">
    <citation type="submission" date="2019-07" db="EMBL/GenBank/DDBJ databases">
        <title>Draft genome assembly of a fouling barnacle, Amphibalanus amphitrite (Darwin, 1854): The first reference genome for Thecostraca.</title>
        <authorList>
            <person name="Kim W."/>
        </authorList>
    </citation>
    <scope>NUCLEOTIDE SEQUENCE [LARGE SCALE GENOMIC DNA]</scope>
    <source>
        <strain evidence="3">SNU_AA5</strain>
        <tissue evidence="3">Soma without cirri and trophi</tissue>
    </source>
</reference>
<keyword evidence="1" id="KW-0479">Metal-binding</keyword>
<keyword evidence="1" id="KW-0862">Zinc</keyword>
<evidence type="ECO:0000313" key="4">
    <source>
        <dbReference type="Proteomes" id="UP000440578"/>
    </source>
</evidence>
<dbReference type="GO" id="GO:0008270">
    <property type="term" value="F:zinc ion binding"/>
    <property type="evidence" value="ECO:0007669"/>
    <property type="project" value="UniProtKB-KW"/>
</dbReference>
<dbReference type="InterPro" id="IPR036236">
    <property type="entry name" value="Znf_C2H2_sf"/>
</dbReference>
<feature type="domain" description="C2H2-type" evidence="2">
    <location>
        <begin position="103"/>
        <end position="130"/>
    </location>
</feature>